<dbReference type="InterPro" id="IPR001100">
    <property type="entry name" value="Pyr_nuc-diS_OxRdtase"/>
</dbReference>
<gene>
    <name evidence="13" type="ORF">SAMN04488117_11354</name>
</gene>
<evidence type="ECO:0000256" key="7">
    <source>
        <dbReference type="ARBA" id="ARBA00023284"/>
    </source>
</evidence>
<keyword evidence="8" id="KW-0547">Nucleotide-binding</keyword>
<feature type="disulfide bond" description="Redox-active" evidence="9">
    <location>
        <begin position="43"/>
        <end position="48"/>
    </location>
</feature>
<keyword evidence="5 10" id="KW-0560">Oxidoreductase</keyword>
<keyword evidence="7 10" id="KW-0676">Redox-active center</keyword>
<feature type="domain" description="Pyridine nucleotide-disulphide oxidoreductase dimerisation" evidence="11">
    <location>
        <begin position="322"/>
        <end position="429"/>
    </location>
</feature>
<evidence type="ECO:0000256" key="2">
    <source>
        <dbReference type="ARBA" id="ARBA00022630"/>
    </source>
</evidence>
<feature type="binding site" evidence="8">
    <location>
        <position position="52"/>
    </location>
    <ligand>
        <name>FAD</name>
        <dbReference type="ChEBI" id="CHEBI:57692"/>
    </ligand>
</feature>
<dbReference type="PANTHER" id="PTHR43014">
    <property type="entry name" value="MERCURIC REDUCTASE"/>
    <property type="match status" value="1"/>
</dbReference>
<evidence type="ECO:0000256" key="3">
    <source>
        <dbReference type="ARBA" id="ARBA00022827"/>
    </source>
</evidence>
<evidence type="ECO:0000259" key="12">
    <source>
        <dbReference type="Pfam" id="PF07992"/>
    </source>
</evidence>
<dbReference type="PROSITE" id="PS00076">
    <property type="entry name" value="PYRIDINE_REDOX_1"/>
    <property type="match status" value="1"/>
</dbReference>
<dbReference type="GO" id="GO:0003955">
    <property type="term" value="F:NAD(P)H dehydrogenase (quinone) activity"/>
    <property type="evidence" value="ECO:0007669"/>
    <property type="project" value="TreeGrafter"/>
</dbReference>
<keyword evidence="6" id="KW-1015">Disulfide bond</keyword>
<keyword evidence="2 10" id="KW-0285">Flavoprotein</keyword>
<feature type="binding site" evidence="8">
    <location>
        <begin position="123"/>
        <end position="125"/>
    </location>
    <ligand>
        <name>FAD</name>
        <dbReference type="ChEBI" id="CHEBI:57692"/>
    </ligand>
</feature>
<evidence type="ECO:0000256" key="5">
    <source>
        <dbReference type="ARBA" id="ARBA00023002"/>
    </source>
</evidence>
<dbReference type="InterPro" id="IPR036188">
    <property type="entry name" value="FAD/NAD-bd_sf"/>
</dbReference>
<evidence type="ECO:0000256" key="1">
    <source>
        <dbReference type="ARBA" id="ARBA00007532"/>
    </source>
</evidence>
<dbReference type="Gene3D" id="3.50.50.60">
    <property type="entry name" value="FAD/NAD(P)-binding domain"/>
    <property type="match status" value="2"/>
</dbReference>
<keyword evidence="8" id="KW-0520">NAD</keyword>
<dbReference type="RefSeq" id="WP_074646487.1">
    <property type="nucleotide sequence ID" value="NZ_FNBL01000013.1"/>
</dbReference>
<evidence type="ECO:0000256" key="10">
    <source>
        <dbReference type="RuleBase" id="RU003691"/>
    </source>
</evidence>
<evidence type="ECO:0000313" key="13">
    <source>
        <dbReference type="EMBL" id="SDG17128.1"/>
    </source>
</evidence>
<keyword evidence="4" id="KW-0521">NADP</keyword>
<reference evidence="13 14" key="1">
    <citation type="submission" date="2016-10" db="EMBL/GenBank/DDBJ databases">
        <authorList>
            <person name="de Groot N.N."/>
        </authorList>
    </citation>
    <scope>NUCLEOTIDE SEQUENCE [LARGE SCALE GENOMIC DNA]</scope>
    <source>
        <strain evidence="13 14">DSM 27375</strain>
    </source>
</reference>
<dbReference type="FunFam" id="3.30.390.30:FF:000001">
    <property type="entry name" value="Dihydrolipoyl dehydrogenase"/>
    <property type="match status" value="1"/>
</dbReference>
<protein>
    <submittedName>
        <fullName evidence="13">Pyruvate/2-oxoglutarate dehydrogenase complex, dihydrolipoamide dehydrogenase (E3) component</fullName>
    </submittedName>
</protein>
<dbReference type="InterPro" id="IPR016156">
    <property type="entry name" value="FAD/NAD-linked_Rdtase_dimer_sf"/>
</dbReference>
<keyword evidence="3 8" id="KW-0274">FAD</keyword>
<evidence type="ECO:0000256" key="8">
    <source>
        <dbReference type="PIRSR" id="PIRSR000350-3"/>
    </source>
</evidence>
<dbReference type="InterPro" id="IPR012999">
    <property type="entry name" value="Pyr_OxRdtase_I_AS"/>
</dbReference>
<proteinExistence type="inferred from homology"/>
<name>A0A1G7S282_9RHOB</name>
<dbReference type="AlphaFoldDB" id="A0A1G7S282"/>
<accession>A0A1G7S282</accession>
<dbReference type="Proteomes" id="UP000182284">
    <property type="component" value="Unassembled WGS sequence"/>
</dbReference>
<dbReference type="SUPFAM" id="SSF55424">
    <property type="entry name" value="FAD/NAD-linked reductases, dimerisation (C-terminal) domain"/>
    <property type="match status" value="1"/>
</dbReference>
<dbReference type="OrthoDB" id="9776382at2"/>
<dbReference type="Pfam" id="PF02852">
    <property type="entry name" value="Pyr_redox_dim"/>
    <property type="match status" value="1"/>
</dbReference>
<feature type="binding site" evidence="8">
    <location>
        <position position="286"/>
    </location>
    <ligand>
        <name>FAD</name>
        <dbReference type="ChEBI" id="CHEBI:57692"/>
    </ligand>
</feature>
<dbReference type="PIRSF" id="PIRSF000350">
    <property type="entry name" value="Mercury_reductase_MerA"/>
    <property type="match status" value="1"/>
</dbReference>
<dbReference type="PRINTS" id="PR00411">
    <property type="entry name" value="PNDRDTASEI"/>
</dbReference>
<evidence type="ECO:0000256" key="6">
    <source>
        <dbReference type="ARBA" id="ARBA00023157"/>
    </source>
</evidence>
<dbReference type="Pfam" id="PF07992">
    <property type="entry name" value="Pyr_redox_2"/>
    <property type="match status" value="1"/>
</dbReference>
<dbReference type="EMBL" id="FNBL01000013">
    <property type="protein sequence ID" value="SDG17128.1"/>
    <property type="molecule type" value="Genomic_DNA"/>
</dbReference>
<comment type="similarity">
    <text evidence="1 10">Belongs to the class-I pyridine nucleotide-disulfide oxidoreductase family.</text>
</comment>
<evidence type="ECO:0000256" key="4">
    <source>
        <dbReference type="ARBA" id="ARBA00022857"/>
    </source>
</evidence>
<sequence>MKQIKTDLCVIGAGSGGLSVAAGAVQMGARVVLIEKGEMGGDCLNYGCVPSKALLHAASKGMSYSDALTHVHKTIDIIAPHDSQERFEGLGCTVIRAHARFTSPDAVEAGEYRIKARRFVIATGSRPMVPPIEGIEDVPYLTNETLWSQTALPEHLVILGGGPIGMEMALAHRRFGAKVTILEAGRVLGRDDPEAVKLVKEALIAEGVKILEHSTVVKVATEPGGVALTLAKGAVCHGSHLLVATGRIANSESLSLEHADVDHNRGGIKVNDQLRTSNRRVYAIGDVVSGTPQFTHVAGYQAGVVIRSLLFGLPAKAATHHIPYVTYTAPELAQIGLTEEAARKAHGGALEVLRADYAGNDRAIASERAGGGFIKLMVVKSRPVGVTIVGPEAGELIALWSLAIAANLKMSKIAGMVAPYPTLAELNKRAASAYFTPRLFDSAKVKTVVKLVQRFLP</sequence>
<dbReference type="GO" id="GO:0050660">
    <property type="term" value="F:flavin adenine dinucleotide binding"/>
    <property type="evidence" value="ECO:0007669"/>
    <property type="project" value="TreeGrafter"/>
</dbReference>
<dbReference type="PANTHER" id="PTHR43014:SF4">
    <property type="entry name" value="PYRIDINE NUCLEOTIDE-DISULFIDE OXIDOREDUCTASE RCLA-RELATED"/>
    <property type="match status" value="1"/>
</dbReference>
<dbReference type="GO" id="GO:0016668">
    <property type="term" value="F:oxidoreductase activity, acting on a sulfur group of donors, NAD(P) as acceptor"/>
    <property type="evidence" value="ECO:0007669"/>
    <property type="project" value="InterPro"/>
</dbReference>
<evidence type="ECO:0000256" key="9">
    <source>
        <dbReference type="PIRSR" id="PIRSR000350-4"/>
    </source>
</evidence>
<feature type="domain" description="FAD/NAD(P)-binding" evidence="12">
    <location>
        <begin position="7"/>
        <end position="302"/>
    </location>
</feature>
<feature type="binding site" evidence="8">
    <location>
        <position position="246"/>
    </location>
    <ligand>
        <name>NAD(+)</name>
        <dbReference type="ChEBI" id="CHEBI:57540"/>
    </ligand>
</feature>
<evidence type="ECO:0000313" key="14">
    <source>
        <dbReference type="Proteomes" id="UP000182284"/>
    </source>
</evidence>
<dbReference type="InterPro" id="IPR023753">
    <property type="entry name" value="FAD/NAD-binding_dom"/>
</dbReference>
<feature type="binding site" evidence="8">
    <location>
        <begin position="160"/>
        <end position="167"/>
    </location>
    <ligand>
        <name>NAD(+)</name>
        <dbReference type="ChEBI" id="CHEBI:57540"/>
    </ligand>
</feature>
<dbReference type="PRINTS" id="PR00368">
    <property type="entry name" value="FADPNR"/>
</dbReference>
<comment type="cofactor">
    <cofactor evidence="8">
        <name>FAD</name>
        <dbReference type="ChEBI" id="CHEBI:57692"/>
    </cofactor>
    <text evidence="8">Binds 1 FAD per subunit.</text>
</comment>
<dbReference type="Gene3D" id="3.30.390.30">
    <property type="match status" value="1"/>
</dbReference>
<keyword evidence="13" id="KW-0670">Pyruvate</keyword>
<evidence type="ECO:0000259" key="11">
    <source>
        <dbReference type="Pfam" id="PF02852"/>
    </source>
</evidence>
<dbReference type="InterPro" id="IPR004099">
    <property type="entry name" value="Pyr_nucl-diS_OxRdtase_dimer"/>
</dbReference>
<dbReference type="SUPFAM" id="SSF51905">
    <property type="entry name" value="FAD/NAD(P)-binding domain"/>
    <property type="match status" value="1"/>
</dbReference>
<feature type="binding site" evidence="8">
    <location>
        <position position="183"/>
    </location>
    <ligand>
        <name>NAD(+)</name>
        <dbReference type="ChEBI" id="CHEBI:57540"/>
    </ligand>
</feature>
<organism evidence="13 14">
    <name type="scientific">Celeribacter baekdonensis</name>
    <dbReference type="NCBI Taxonomy" id="875171"/>
    <lineage>
        <taxon>Bacteria</taxon>
        <taxon>Pseudomonadati</taxon>
        <taxon>Pseudomonadota</taxon>
        <taxon>Alphaproteobacteria</taxon>
        <taxon>Rhodobacterales</taxon>
        <taxon>Roseobacteraceae</taxon>
        <taxon>Celeribacter</taxon>
    </lineage>
</organism>